<comment type="caution">
    <text evidence="2">The sequence shown here is derived from an EMBL/GenBank/DDBJ whole genome shotgun (WGS) entry which is preliminary data.</text>
</comment>
<sequence>MDSMRSLNKSLPRASSSKQPVSQTPEQLLQAFKTAALSVTNLYKTAASDQTRARSAGYQEALDDLLVFLDRENLGLGDGEGWKVRQWATERLDGSIPGHVASDSDEEVEEEKRARSSSPVIQRKGSSDTSTSIPVPEATSPARTGSAPPTVTAGPE</sequence>
<feature type="region of interest" description="Disordered" evidence="1">
    <location>
        <begin position="1"/>
        <end position="26"/>
    </location>
</feature>
<organism evidence="2 3">
    <name type="scientific">Cryomyces antarcticus</name>
    <dbReference type="NCBI Taxonomy" id="329879"/>
    <lineage>
        <taxon>Eukaryota</taxon>
        <taxon>Fungi</taxon>
        <taxon>Dikarya</taxon>
        <taxon>Ascomycota</taxon>
        <taxon>Pezizomycotina</taxon>
        <taxon>Dothideomycetes</taxon>
        <taxon>Dothideomycetes incertae sedis</taxon>
        <taxon>Cryomyces</taxon>
    </lineage>
</organism>
<dbReference type="Proteomes" id="UP001357485">
    <property type="component" value="Unassembled WGS sequence"/>
</dbReference>
<reference evidence="2 3" key="1">
    <citation type="submission" date="2023-08" db="EMBL/GenBank/DDBJ databases">
        <title>Black Yeasts Isolated from many extreme environments.</title>
        <authorList>
            <person name="Coleine C."/>
            <person name="Stajich J.E."/>
            <person name="Selbmann L."/>
        </authorList>
    </citation>
    <scope>NUCLEOTIDE SEQUENCE [LARGE SCALE GENOMIC DNA]</scope>
    <source>
        <strain evidence="2 3">CCFEE 536</strain>
    </source>
</reference>
<protein>
    <recommendedName>
        <fullName evidence="4">Ribosome assembly protein 3</fullName>
    </recommendedName>
</protein>
<evidence type="ECO:0000313" key="2">
    <source>
        <dbReference type="EMBL" id="KAK5198490.1"/>
    </source>
</evidence>
<evidence type="ECO:0000313" key="3">
    <source>
        <dbReference type="Proteomes" id="UP001357485"/>
    </source>
</evidence>
<accession>A0ABR0LLQ3</accession>
<dbReference type="EMBL" id="JAVRRA010017626">
    <property type="protein sequence ID" value="KAK5198490.1"/>
    <property type="molecule type" value="Genomic_DNA"/>
</dbReference>
<feature type="non-terminal residue" evidence="2">
    <location>
        <position position="156"/>
    </location>
</feature>
<dbReference type="PANTHER" id="PTHR38645">
    <property type="entry name" value="CHROMOSOME 9, WHOLE GENOME SHOTGUN SEQUENCE"/>
    <property type="match status" value="1"/>
</dbReference>
<dbReference type="PANTHER" id="PTHR38645:SF1">
    <property type="entry name" value="YALI0F12243P"/>
    <property type="match status" value="1"/>
</dbReference>
<evidence type="ECO:0000256" key="1">
    <source>
        <dbReference type="SAM" id="MobiDB-lite"/>
    </source>
</evidence>
<keyword evidence="3" id="KW-1185">Reference proteome</keyword>
<gene>
    <name evidence="2" type="ORF">LTR16_006464</name>
</gene>
<evidence type="ECO:0008006" key="4">
    <source>
        <dbReference type="Google" id="ProtNLM"/>
    </source>
</evidence>
<feature type="region of interest" description="Disordered" evidence="1">
    <location>
        <begin position="92"/>
        <end position="156"/>
    </location>
</feature>
<name>A0ABR0LLQ3_9PEZI</name>
<proteinExistence type="predicted"/>